<proteinExistence type="predicted"/>
<dbReference type="GO" id="GO:0017000">
    <property type="term" value="P:antibiotic biosynthetic process"/>
    <property type="evidence" value="ECO:0007669"/>
    <property type="project" value="UniProtKB-ARBA"/>
</dbReference>
<dbReference type="Gene3D" id="3.40.50.150">
    <property type="entry name" value="Vaccinia Virus protein VP39"/>
    <property type="match status" value="1"/>
</dbReference>
<dbReference type="AlphaFoldDB" id="A0A2K8PQ70"/>
<keyword evidence="4" id="KW-1185">Reference proteome</keyword>
<dbReference type="SUPFAM" id="SSF53335">
    <property type="entry name" value="S-adenosyl-L-methionine-dependent methyltransferases"/>
    <property type="match status" value="1"/>
</dbReference>
<keyword evidence="1" id="KW-0489">Methyltransferase</keyword>
<evidence type="ECO:0000256" key="2">
    <source>
        <dbReference type="ARBA" id="ARBA00022679"/>
    </source>
</evidence>
<dbReference type="EMBL" id="CP024985">
    <property type="protein sequence ID" value="ATZ28887.1"/>
    <property type="molecule type" value="Genomic_DNA"/>
</dbReference>
<sequence>MVPVTGPAPHLRATADAYDALAVLYADFSRDALDGLPLDRSFIAAFAELARATGSSGSASVAELGCGPGHVTDHLRGLGLDAFGIDLSSELIGLARQEYPGMRFDVGSMDALDLADGVLDGVMSWYSVIHAPPEHVPAYLAEFRRVLTAGGALLVAFFESGGGPVEAFDHKVTTAYRWPIDDLAALAGEAGFEEVGRMLREPCEGERFRRGHLLMRAR</sequence>
<gene>
    <name evidence="3" type="ORF">SLAV_35590</name>
</gene>
<dbReference type="GO" id="GO:0032259">
    <property type="term" value="P:methylation"/>
    <property type="evidence" value="ECO:0007669"/>
    <property type="project" value="UniProtKB-KW"/>
</dbReference>
<dbReference type="Proteomes" id="UP000231791">
    <property type="component" value="Chromosome"/>
</dbReference>
<accession>A0A2K8PQ70</accession>
<organism evidence="3 4">
    <name type="scientific">Streptomyces lavendulae subsp. lavendulae</name>
    <dbReference type="NCBI Taxonomy" id="58340"/>
    <lineage>
        <taxon>Bacteria</taxon>
        <taxon>Bacillati</taxon>
        <taxon>Actinomycetota</taxon>
        <taxon>Actinomycetes</taxon>
        <taxon>Kitasatosporales</taxon>
        <taxon>Streptomycetaceae</taxon>
        <taxon>Streptomyces</taxon>
    </lineage>
</organism>
<evidence type="ECO:0000313" key="3">
    <source>
        <dbReference type="EMBL" id="ATZ28887.1"/>
    </source>
</evidence>
<keyword evidence="2" id="KW-0808">Transferase</keyword>
<dbReference type="PANTHER" id="PTHR43861:SF1">
    <property type="entry name" value="TRANS-ACONITATE 2-METHYLTRANSFERASE"/>
    <property type="match status" value="1"/>
</dbReference>
<dbReference type="CDD" id="cd02440">
    <property type="entry name" value="AdoMet_MTases"/>
    <property type="match status" value="1"/>
</dbReference>
<reference evidence="3 4" key="1">
    <citation type="submission" date="2017-11" db="EMBL/GenBank/DDBJ databases">
        <title>Complete genome sequence of Streptomyces lavendulae subsp. lavendulae CCM 3239 (formerly 'Streptomyces aureofaciens CCM 3239'), the producer of the angucycline-type antibiotic auricin.</title>
        <authorList>
            <person name="Busche T."/>
            <person name="Novakova R."/>
            <person name="Al'Dilaimi A."/>
            <person name="Homerova D."/>
            <person name="Feckova L."/>
            <person name="Rezuchova B."/>
            <person name="Mingyar E."/>
            <person name="Csolleiova D."/>
            <person name="Bekeova C."/>
            <person name="Winkler A."/>
            <person name="Sevcikova B."/>
            <person name="Kalinowski J."/>
            <person name="Kormanec J."/>
            <person name="Ruckert C."/>
        </authorList>
    </citation>
    <scope>NUCLEOTIDE SEQUENCE [LARGE SCALE GENOMIC DNA]</scope>
    <source>
        <strain evidence="3 4">CCM 3239</strain>
    </source>
</reference>
<dbReference type="KEGG" id="slx:SLAV_35590"/>
<dbReference type="InterPro" id="IPR029063">
    <property type="entry name" value="SAM-dependent_MTases_sf"/>
</dbReference>
<protein>
    <submittedName>
        <fullName evidence="3">Uncharacterized protein</fullName>
    </submittedName>
</protein>
<dbReference type="PANTHER" id="PTHR43861">
    <property type="entry name" value="TRANS-ACONITATE 2-METHYLTRANSFERASE-RELATED"/>
    <property type="match status" value="1"/>
</dbReference>
<dbReference type="Pfam" id="PF13649">
    <property type="entry name" value="Methyltransf_25"/>
    <property type="match status" value="1"/>
</dbReference>
<evidence type="ECO:0000256" key="1">
    <source>
        <dbReference type="ARBA" id="ARBA00022603"/>
    </source>
</evidence>
<name>A0A2K8PQ70_STRLA</name>
<evidence type="ECO:0000313" key="4">
    <source>
        <dbReference type="Proteomes" id="UP000231791"/>
    </source>
</evidence>
<dbReference type="GO" id="GO:0008168">
    <property type="term" value="F:methyltransferase activity"/>
    <property type="evidence" value="ECO:0007669"/>
    <property type="project" value="UniProtKB-KW"/>
</dbReference>
<dbReference type="InterPro" id="IPR041698">
    <property type="entry name" value="Methyltransf_25"/>
</dbReference>